<evidence type="ECO:0000256" key="2">
    <source>
        <dbReference type="ARBA" id="ARBA00022692"/>
    </source>
</evidence>
<dbReference type="Gene3D" id="3.40.1710.10">
    <property type="entry name" value="abc type-2 transporter like domain"/>
    <property type="match status" value="1"/>
</dbReference>
<keyword evidence="2 5" id="KW-0812">Transmembrane</keyword>
<evidence type="ECO:0000313" key="7">
    <source>
        <dbReference type="EMBL" id="ASB88892.1"/>
    </source>
</evidence>
<dbReference type="Proteomes" id="UP000196877">
    <property type="component" value="Chromosome"/>
</dbReference>
<dbReference type="InterPro" id="IPR051328">
    <property type="entry name" value="T7SS_ABC-Transporter"/>
</dbReference>
<keyword evidence="3 5" id="KW-1133">Transmembrane helix</keyword>
<dbReference type="PANTHER" id="PTHR43077">
    <property type="entry name" value="TRANSPORT PERMEASE YVFS-RELATED"/>
    <property type="match status" value="1"/>
</dbReference>
<dbReference type="GeneID" id="92853670"/>
<feature type="transmembrane region" description="Helical" evidence="5">
    <location>
        <begin position="364"/>
        <end position="383"/>
    </location>
</feature>
<proteinExistence type="predicted"/>
<evidence type="ECO:0000259" key="6">
    <source>
        <dbReference type="Pfam" id="PF12698"/>
    </source>
</evidence>
<keyword evidence="8" id="KW-1185">Reference proteome</keyword>
<feature type="domain" description="ABC-2 type transporter transmembrane" evidence="6">
    <location>
        <begin position="14"/>
        <end position="379"/>
    </location>
</feature>
<feature type="transmembrane region" description="Helical" evidence="5">
    <location>
        <begin position="209"/>
        <end position="228"/>
    </location>
</feature>
<evidence type="ECO:0000256" key="4">
    <source>
        <dbReference type="ARBA" id="ARBA00023136"/>
    </source>
</evidence>
<name>A0ABM6LHZ6_9BACI</name>
<evidence type="ECO:0000256" key="5">
    <source>
        <dbReference type="SAM" id="Phobius"/>
    </source>
</evidence>
<evidence type="ECO:0000256" key="3">
    <source>
        <dbReference type="ARBA" id="ARBA00022989"/>
    </source>
</evidence>
<dbReference type="RefSeq" id="WP_006636227.1">
    <property type="nucleotide sequence ID" value="NZ_BORD01000005.1"/>
</dbReference>
<gene>
    <name evidence="7" type="ORF">S101395_02384</name>
</gene>
<feature type="transmembrane region" description="Helical" evidence="5">
    <location>
        <begin position="308"/>
        <end position="331"/>
    </location>
</feature>
<accession>A0ABM6LHZ6</accession>
<feature type="transmembrane region" description="Helical" evidence="5">
    <location>
        <begin position="240"/>
        <end position="265"/>
    </location>
</feature>
<protein>
    <recommendedName>
        <fullName evidence="6">ABC-2 type transporter transmembrane domain-containing protein</fullName>
    </recommendedName>
</protein>
<feature type="transmembrane region" description="Helical" evidence="5">
    <location>
        <begin position="280"/>
        <end position="301"/>
    </location>
</feature>
<dbReference type="Pfam" id="PF12698">
    <property type="entry name" value="ABC2_membrane_3"/>
    <property type="match status" value="1"/>
</dbReference>
<dbReference type="InterPro" id="IPR013525">
    <property type="entry name" value="ABC2_TM"/>
</dbReference>
<dbReference type="EMBL" id="CP021920">
    <property type="protein sequence ID" value="ASB88892.1"/>
    <property type="molecule type" value="Genomic_DNA"/>
</dbReference>
<evidence type="ECO:0000256" key="1">
    <source>
        <dbReference type="ARBA" id="ARBA00004141"/>
    </source>
</evidence>
<evidence type="ECO:0000313" key="8">
    <source>
        <dbReference type="Proteomes" id="UP000196877"/>
    </source>
</evidence>
<organism evidence="7 8">
    <name type="scientific">Bacillus sonorensis</name>
    <dbReference type="NCBI Taxonomy" id="119858"/>
    <lineage>
        <taxon>Bacteria</taxon>
        <taxon>Bacillati</taxon>
        <taxon>Bacillota</taxon>
        <taxon>Bacilli</taxon>
        <taxon>Bacillales</taxon>
        <taxon>Bacillaceae</taxon>
        <taxon>Bacillus</taxon>
    </lineage>
</organism>
<keyword evidence="4 5" id="KW-0472">Membrane</keyword>
<reference evidence="7 8" key="1">
    <citation type="submission" date="2017-06" db="EMBL/GenBank/DDBJ databases">
        <title>Genome sequence of Bacillus sonorensis strain SRCM101395.</title>
        <authorList>
            <person name="Cho S.H."/>
        </authorList>
    </citation>
    <scope>NUCLEOTIDE SEQUENCE [LARGE SCALE GENOMIC DNA]</scope>
    <source>
        <strain evidence="7 8">SRCM101395</strain>
    </source>
</reference>
<dbReference type="PANTHER" id="PTHR43077:SF5">
    <property type="entry name" value="PHAGE INFECTION PROTEIN"/>
    <property type="match status" value="1"/>
</dbReference>
<comment type="subcellular location">
    <subcellularLocation>
        <location evidence="1">Membrane</location>
        <topology evidence="1">Multi-pass membrane protein</topology>
    </subcellularLocation>
</comment>
<sequence length="397" mass="43196">MKLLKEKLLLFSPFIVCLVVLIFSLTLIPSVHPTPQHLPIAIVNEDQGADMPNQGNINAGAAIVRNIKDVQKANHDGTSAVKWVEIKNEKTAREGLNDRKYYAALLIPKDFSRKQASLQTPNPSGAKMTVLVNQGANPIAANAAGQIVNQVVDHINHQFREEIMTGFEKQGKTLTVKQAAALSSPVAKTVEQVNETGEHSANGNAPVSLVQPLWIASIAGALIVYTALRKWRFSNGRAALLSRFLQGLTGAVLAVAAGYSLVWIAADWVGISIPQIHDTALFIAICYFSFYLMITAVTSWIGFPGAGLFGLLFFFGTPLLTMAPEMMPAFYRGWFYSWLPMRFASDGLRDLLFFNKGLSMNQPVSVLLSIGAVSFLVLLASSLKNHAVSKEAGIKML</sequence>